<protein>
    <recommendedName>
        <fullName evidence="4">phosphoserine phosphatase</fullName>
        <ecNumber evidence="4">3.1.3.3</ecNumber>
    </recommendedName>
</protein>
<dbReference type="PANTHER" id="PTHR43344">
    <property type="entry name" value="PHOSPHOSERINE PHOSPHATASE"/>
    <property type="match status" value="1"/>
</dbReference>
<dbReference type="Pfam" id="PF12710">
    <property type="entry name" value="HAD"/>
    <property type="match status" value="1"/>
</dbReference>
<dbReference type="EMBL" id="WMBE01000002">
    <property type="protein sequence ID" value="MDG0867102.1"/>
    <property type="molecule type" value="Genomic_DNA"/>
</dbReference>
<evidence type="ECO:0000256" key="3">
    <source>
        <dbReference type="ARBA" id="ARBA00009184"/>
    </source>
</evidence>
<dbReference type="GO" id="GO:0006564">
    <property type="term" value="P:L-serine biosynthetic process"/>
    <property type="evidence" value="ECO:0007669"/>
    <property type="project" value="UniProtKB-KW"/>
</dbReference>
<comment type="cofactor">
    <cofactor evidence="1">
        <name>Mg(2+)</name>
        <dbReference type="ChEBI" id="CHEBI:18420"/>
    </cofactor>
</comment>
<dbReference type="GO" id="GO:0000287">
    <property type="term" value="F:magnesium ion binding"/>
    <property type="evidence" value="ECO:0007669"/>
    <property type="project" value="TreeGrafter"/>
</dbReference>
<sequence>MAPNDIWLVHCDRAQIEAYSVTHNGSVLFDVDGTLIRERTVCEVIASRIGKSERMDWLEKHAGTPSTSVDLPSNQSVIDAREEMADWYIEAGREAVDTFLPHVTWAEGAHAGVKSLIDNGFLVAIASLTWSFGVERIAADLGINELTATHLDWDSKQIAHQFAEDKAKYLQQMVAKYNISSERVWAVGDSGGDAPMLKAAGRGVFVGDSDPEIPGVVHLPAGGIDAVAELVLDAVG</sequence>
<organism evidence="13 14">
    <name type="scientific">Candidatus Lucifugimonas marina</name>
    <dbReference type="NCBI Taxonomy" id="3038979"/>
    <lineage>
        <taxon>Bacteria</taxon>
        <taxon>Bacillati</taxon>
        <taxon>Chloroflexota</taxon>
        <taxon>Dehalococcoidia</taxon>
        <taxon>SAR202 cluster</taxon>
        <taxon>Candidatus Lucifugimonadales</taxon>
        <taxon>Candidatus Lucifugimonadaceae</taxon>
        <taxon>Candidatus Lucifugimonas</taxon>
    </lineage>
</organism>
<dbReference type="AlphaFoldDB" id="A0AAJ5ZC30"/>
<evidence type="ECO:0000256" key="4">
    <source>
        <dbReference type="ARBA" id="ARBA00012640"/>
    </source>
</evidence>
<evidence type="ECO:0000313" key="15">
    <source>
        <dbReference type="Proteomes" id="UP001321249"/>
    </source>
</evidence>
<evidence type="ECO:0000256" key="7">
    <source>
        <dbReference type="ARBA" id="ARBA00022801"/>
    </source>
</evidence>
<comment type="catalytic activity">
    <reaction evidence="10">
        <text>O-phospho-L-serine + H2O = L-serine + phosphate</text>
        <dbReference type="Rhea" id="RHEA:21208"/>
        <dbReference type="ChEBI" id="CHEBI:15377"/>
        <dbReference type="ChEBI" id="CHEBI:33384"/>
        <dbReference type="ChEBI" id="CHEBI:43474"/>
        <dbReference type="ChEBI" id="CHEBI:57524"/>
        <dbReference type="EC" id="3.1.3.3"/>
    </reaction>
</comment>
<dbReference type="NCBIfam" id="TIGR01488">
    <property type="entry name" value="HAD-SF-IB"/>
    <property type="match status" value="1"/>
</dbReference>
<dbReference type="InterPro" id="IPR023214">
    <property type="entry name" value="HAD_sf"/>
</dbReference>
<evidence type="ECO:0000256" key="2">
    <source>
        <dbReference type="ARBA" id="ARBA00005135"/>
    </source>
</evidence>
<dbReference type="InterPro" id="IPR036412">
    <property type="entry name" value="HAD-like_sf"/>
</dbReference>
<dbReference type="PANTHER" id="PTHR43344:SF2">
    <property type="entry name" value="PHOSPHOSERINE PHOSPHATASE"/>
    <property type="match status" value="1"/>
</dbReference>
<dbReference type="EMBL" id="CP046147">
    <property type="protein sequence ID" value="WFG38514.1"/>
    <property type="molecule type" value="Genomic_DNA"/>
</dbReference>
<evidence type="ECO:0000313" key="12">
    <source>
        <dbReference type="EMBL" id="MDG0867102.1"/>
    </source>
</evidence>
<keyword evidence="9" id="KW-0718">Serine biosynthesis</keyword>
<proteinExistence type="inferred from homology"/>
<accession>A0AAJ5ZC30</accession>
<evidence type="ECO:0000313" key="13">
    <source>
        <dbReference type="EMBL" id="WFG38514.1"/>
    </source>
</evidence>
<keyword evidence="7" id="KW-0378">Hydrolase</keyword>
<dbReference type="Proteomes" id="UP001321249">
    <property type="component" value="Unassembled WGS sequence"/>
</dbReference>
<gene>
    <name evidence="12" type="ORF">GKO46_08445</name>
    <name evidence="13" type="ORF">GKO48_02450</name>
</gene>
<dbReference type="GO" id="GO:0005737">
    <property type="term" value="C:cytoplasm"/>
    <property type="evidence" value="ECO:0007669"/>
    <property type="project" value="TreeGrafter"/>
</dbReference>
<evidence type="ECO:0000256" key="1">
    <source>
        <dbReference type="ARBA" id="ARBA00001946"/>
    </source>
</evidence>
<evidence type="ECO:0000313" key="14">
    <source>
        <dbReference type="Proteomes" id="UP001219901"/>
    </source>
</evidence>
<comment type="similarity">
    <text evidence="3">Belongs to the HAD-like hydrolase superfamily. SerB family.</text>
</comment>
<dbReference type="EC" id="3.1.3.3" evidence="4"/>
<evidence type="ECO:0000256" key="9">
    <source>
        <dbReference type="ARBA" id="ARBA00023299"/>
    </source>
</evidence>
<dbReference type="Gene3D" id="3.40.50.1000">
    <property type="entry name" value="HAD superfamily/HAD-like"/>
    <property type="match status" value="1"/>
</dbReference>
<evidence type="ECO:0000256" key="10">
    <source>
        <dbReference type="ARBA" id="ARBA00048138"/>
    </source>
</evidence>
<comment type="pathway">
    <text evidence="2">Amino-acid biosynthesis; L-serine biosynthesis; L-serine from 3-phospho-D-glycerate: step 3/3.</text>
</comment>
<reference evidence="14 15" key="1">
    <citation type="submission" date="2019-11" db="EMBL/GenBank/DDBJ databases">
        <authorList>
            <person name="Cho J.-C."/>
        </authorList>
    </citation>
    <scope>NUCLEOTIDE SEQUENCE [LARGE SCALE GENOMIC DNA]</scope>
    <source>
        <strain evidence="13 14">JH1073</strain>
        <strain evidence="12 15">JH702</strain>
    </source>
</reference>
<keyword evidence="14" id="KW-1185">Reference proteome</keyword>
<keyword evidence="5" id="KW-0028">Amino-acid biosynthesis</keyword>
<dbReference type="GO" id="GO:0036424">
    <property type="term" value="F:L-phosphoserine phosphatase activity"/>
    <property type="evidence" value="ECO:0007669"/>
    <property type="project" value="TreeGrafter"/>
</dbReference>
<evidence type="ECO:0000256" key="11">
    <source>
        <dbReference type="ARBA" id="ARBA00048523"/>
    </source>
</evidence>
<dbReference type="InterPro" id="IPR050582">
    <property type="entry name" value="HAD-like_SerB"/>
</dbReference>
<comment type="catalytic activity">
    <reaction evidence="11">
        <text>O-phospho-D-serine + H2O = D-serine + phosphate</text>
        <dbReference type="Rhea" id="RHEA:24873"/>
        <dbReference type="ChEBI" id="CHEBI:15377"/>
        <dbReference type="ChEBI" id="CHEBI:35247"/>
        <dbReference type="ChEBI" id="CHEBI:43474"/>
        <dbReference type="ChEBI" id="CHEBI:58680"/>
        <dbReference type="EC" id="3.1.3.3"/>
    </reaction>
</comment>
<evidence type="ECO:0000256" key="6">
    <source>
        <dbReference type="ARBA" id="ARBA00022723"/>
    </source>
</evidence>
<keyword evidence="6" id="KW-0479">Metal-binding</keyword>
<evidence type="ECO:0000256" key="8">
    <source>
        <dbReference type="ARBA" id="ARBA00022842"/>
    </source>
</evidence>
<reference evidence="13" key="2">
    <citation type="journal article" date="2023" name="Nat. Commun.">
        <title>Cultivation of marine bacteria of the SAR202 clade.</title>
        <authorList>
            <person name="Lim Y."/>
            <person name="Seo J.H."/>
            <person name="Giovannoni S.J."/>
            <person name="Kang I."/>
            <person name="Cho J.C."/>
        </authorList>
    </citation>
    <scope>NUCLEOTIDE SEQUENCE</scope>
    <source>
        <strain evidence="13">JH1073</strain>
    </source>
</reference>
<evidence type="ECO:0000256" key="5">
    <source>
        <dbReference type="ARBA" id="ARBA00022605"/>
    </source>
</evidence>
<dbReference type="Proteomes" id="UP001219901">
    <property type="component" value="Chromosome"/>
</dbReference>
<reference evidence="14" key="3">
    <citation type="submission" date="2023-06" db="EMBL/GenBank/DDBJ databases">
        <title>Pangenomics reveal diversification of enzyme families and niche specialization in globally abundant SAR202 bacteria.</title>
        <authorList>
            <person name="Saw J.H.W."/>
        </authorList>
    </citation>
    <scope>NUCLEOTIDE SEQUENCE [LARGE SCALE GENOMIC DNA]</scope>
    <source>
        <strain evidence="14">JH1073</strain>
    </source>
</reference>
<dbReference type="SUPFAM" id="SSF56784">
    <property type="entry name" value="HAD-like"/>
    <property type="match status" value="1"/>
</dbReference>
<keyword evidence="8" id="KW-0460">Magnesium</keyword>
<name>A0AAJ5ZC30_9CHLR</name>